<proteinExistence type="inferred from homology"/>
<evidence type="ECO:0000313" key="10">
    <source>
        <dbReference type="Proteomes" id="UP000780721"/>
    </source>
</evidence>
<dbReference type="Pfam" id="PF00528">
    <property type="entry name" value="BPD_transp_1"/>
    <property type="match status" value="1"/>
</dbReference>
<evidence type="ECO:0000259" key="8">
    <source>
        <dbReference type="PROSITE" id="PS50928"/>
    </source>
</evidence>
<dbReference type="Proteomes" id="UP000780721">
    <property type="component" value="Unassembled WGS sequence"/>
</dbReference>
<evidence type="ECO:0000256" key="7">
    <source>
        <dbReference type="RuleBase" id="RU363032"/>
    </source>
</evidence>
<dbReference type="Gene3D" id="1.10.3720.10">
    <property type="entry name" value="MetI-like"/>
    <property type="match status" value="1"/>
</dbReference>
<feature type="transmembrane region" description="Helical" evidence="7">
    <location>
        <begin position="242"/>
        <end position="263"/>
    </location>
</feature>
<evidence type="ECO:0000256" key="1">
    <source>
        <dbReference type="ARBA" id="ARBA00004651"/>
    </source>
</evidence>
<comment type="subcellular location">
    <subcellularLocation>
        <location evidence="1 7">Cell membrane</location>
        <topology evidence="1 7">Multi-pass membrane protein</topology>
    </subcellularLocation>
</comment>
<evidence type="ECO:0000256" key="2">
    <source>
        <dbReference type="ARBA" id="ARBA00022448"/>
    </source>
</evidence>
<dbReference type="InterPro" id="IPR035906">
    <property type="entry name" value="MetI-like_sf"/>
</dbReference>
<dbReference type="PANTHER" id="PTHR43744">
    <property type="entry name" value="ABC TRANSPORTER PERMEASE PROTEIN MG189-RELATED-RELATED"/>
    <property type="match status" value="1"/>
</dbReference>
<keyword evidence="6 7" id="KW-0472">Membrane</keyword>
<dbReference type="GO" id="GO:0055085">
    <property type="term" value="P:transmembrane transport"/>
    <property type="evidence" value="ECO:0007669"/>
    <property type="project" value="InterPro"/>
</dbReference>
<comment type="caution">
    <text evidence="9">The sequence shown here is derived from an EMBL/GenBank/DDBJ whole genome shotgun (WGS) entry which is preliminary data.</text>
</comment>
<dbReference type="RefSeq" id="WP_314345016.1">
    <property type="nucleotide sequence ID" value="NZ_CAUQVT010000030.1"/>
</dbReference>
<dbReference type="PROSITE" id="PS50928">
    <property type="entry name" value="ABC_TM1"/>
    <property type="match status" value="1"/>
</dbReference>
<evidence type="ECO:0000313" key="9">
    <source>
        <dbReference type="EMBL" id="MBF1305200.1"/>
    </source>
</evidence>
<keyword evidence="3" id="KW-1003">Cell membrane</keyword>
<feature type="transmembrane region" description="Helical" evidence="7">
    <location>
        <begin position="71"/>
        <end position="95"/>
    </location>
</feature>
<protein>
    <submittedName>
        <fullName evidence="9">Carbohydrate ABC transporter permease</fullName>
    </submittedName>
</protein>
<evidence type="ECO:0000256" key="4">
    <source>
        <dbReference type="ARBA" id="ARBA00022692"/>
    </source>
</evidence>
<sequence>MKKKQTMEQFLVHILLILICVISLLPFLSMVSTSFMKVKGVLPNEPIIFPKLPLYTKNYVKVWFSGHFQTYFLNTVIVTAGGVFINLFVSVTMAYSFAKFKFPGKELLFNILLLTMMIPAQLAMISQYTVLNGLHLIDDYKGIWLLWGGTCVAGSTFFYRGFFEAIPRELEESMYLDGASRLQTLLHCIIPLSKPAIATQVVFALNGYWSNLFDILTFTKSMNKRTLSVALQLFRGQHTTEFGRLFAASTIVILPNILLFILFQKQFIKQGLTEGAVKE</sequence>
<feature type="domain" description="ABC transmembrane type-1" evidence="8">
    <location>
        <begin position="72"/>
        <end position="263"/>
    </location>
</feature>
<dbReference type="CDD" id="cd06261">
    <property type="entry name" value="TM_PBP2"/>
    <property type="match status" value="1"/>
</dbReference>
<comment type="similarity">
    <text evidence="7">Belongs to the binding-protein-dependent transport system permease family.</text>
</comment>
<feature type="transmembrane region" description="Helical" evidence="7">
    <location>
        <begin position="142"/>
        <end position="163"/>
    </location>
</feature>
<feature type="transmembrane region" description="Helical" evidence="7">
    <location>
        <begin position="107"/>
        <end position="130"/>
    </location>
</feature>
<name>A0A930DX87_9FIRM</name>
<reference evidence="9" key="1">
    <citation type="submission" date="2020-04" db="EMBL/GenBank/DDBJ databases">
        <title>Deep metagenomics examines the oral microbiome during advanced dental caries in children, revealing novel taxa and co-occurrences with host molecules.</title>
        <authorList>
            <person name="Baker J.L."/>
            <person name="Morton J.T."/>
            <person name="Dinis M."/>
            <person name="Alvarez R."/>
            <person name="Tran N.C."/>
            <person name="Knight R."/>
            <person name="Edlund A."/>
        </authorList>
    </citation>
    <scope>NUCLEOTIDE SEQUENCE</scope>
    <source>
        <strain evidence="9">JCVI_48_bin.5</strain>
    </source>
</reference>
<dbReference type="PANTHER" id="PTHR43744:SF12">
    <property type="entry name" value="ABC TRANSPORTER PERMEASE PROTEIN MG189-RELATED"/>
    <property type="match status" value="1"/>
</dbReference>
<evidence type="ECO:0000256" key="6">
    <source>
        <dbReference type="ARBA" id="ARBA00023136"/>
    </source>
</evidence>
<evidence type="ECO:0000256" key="5">
    <source>
        <dbReference type="ARBA" id="ARBA00022989"/>
    </source>
</evidence>
<dbReference type="SUPFAM" id="SSF161098">
    <property type="entry name" value="MetI-like"/>
    <property type="match status" value="1"/>
</dbReference>
<gene>
    <name evidence="9" type="ORF">HXM91_05020</name>
</gene>
<dbReference type="GO" id="GO:0005886">
    <property type="term" value="C:plasma membrane"/>
    <property type="evidence" value="ECO:0007669"/>
    <property type="project" value="UniProtKB-SubCell"/>
</dbReference>
<feature type="transmembrane region" description="Helical" evidence="7">
    <location>
        <begin position="12"/>
        <end position="36"/>
    </location>
</feature>
<keyword evidence="5 7" id="KW-1133">Transmembrane helix</keyword>
<keyword evidence="4 7" id="KW-0812">Transmembrane</keyword>
<dbReference type="InterPro" id="IPR000515">
    <property type="entry name" value="MetI-like"/>
</dbReference>
<accession>A0A930DX87</accession>
<organism evidence="9 10">
    <name type="scientific">Oribacterium sinus</name>
    <dbReference type="NCBI Taxonomy" id="237576"/>
    <lineage>
        <taxon>Bacteria</taxon>
        <taxon>Bacillati</taxon>
        <taxon>Bacillota</taxon>
        <taxon>Clostridia</taxon>
        <taxon>Lachnospirales</taxon>
        <taxon>Lachnospiraceae</taxon>
        <taxon>Oribacterium</taxon>
    </lineage>
</organism>
<dbReference type="EMBL" id="JABZRB010000116">
    <property type="protein sequence ID" value="MBF1305200.1"/>
    <property type="molecule type" value="Genomic_DNA"/>
</dbReference>
<evidence type="ECO:0000256" key="3">
    <source>
        <dbReference type="ARBA" id="ARBA00022475"/>
    </source>
</evidence>
<dbReference type="AlphaFoldDB" id="A0A930DX87"/>
<keyword evidence="2 7" id="KW-0813">Transport</keyword>